<dbReference type="Pfam" id="PF13406">
    <property type="entry name" value="SLT_2"/>
    <property type="match status" value="1"/>
</dbReference>
<dbReference type="PANTHER" id="PTHR30163:SF8">
    <property type="entry name" value="LYTIC MUREIN TRANSGLYCOSYLASE"/>
    <property type="match status" value="1"/>
</dbReference>
<reference evidence="4 5" key="1">
    <citation type="submission" date="2017-03" db="EMBL/GenBank/DDBJ databases">
        <authorList>
            <person name="Afonso C.L."/>
            <person name="Miller P.J."/>
            <person name="Scott M.A."/>
            <person name="Spackman E."/>
            <person name="Goraichik I."/>
            <person name="Dimitrov K.M."/>
            <person name="Suarez D.L."/>
            <person name="Swayne D.E."/>
        </authorList>
    </citation>
    <scope>NUCLEOTIDE SEQUENCE [LARGE SCALE GENOMIC DNA]</scope>
    <source>
        <strain evidence="4 5">CECT 7023</strain>
    </source>
</reference>
<dbReference type="InterPro" id="IPR036365">
    <property type="entry name" value="PGBD-like_sf"/>
</dbReference>
<evidence type="ECO:0000313" key="4">
    <source>
        <dbReference type="EMBL" id="SLN44533.1"/>
    </source>
</evidence>
<dbReference type="RefSeq" id="WP_085878687.1">
    <property type="nucleotide sequence ID" value="NZ_FWFZ01000007.1"/>
</dbReference>
<dbReference type="SUPFAM" id="SSF47090">
    <property type="entry name" value="PGBD-like"/>
    <property type="match status" value="1"/>
</dbReference>
<evidence type="ECO:0000256" key="1">
    <source>
        <dbReference type="SAM" id="SignalP"/>
    </source>
</evidence>
<dbReference type="EMBL" id="FWFZ01000007">
    <property type="protein sequence ID" value="SLN44533.1"/>
    <property type="molecule type" value="Genomic_DNA"/>
</dbReference>
<dbReference type="Gene3D" id="1.10.101.10">
    <property type="entry name" value="PGBD-like superfamily/PGBD"/>
    <property type="match status" value="1"/>
</dbReference>
<name>A0A1Y5SNQ1_9RHOB</name>
<dbReference type="InterPro" id="IPR002477">
    <property type="entry name" value="Peptidoglycan-bd-like"/>
</dbReference>
<dbReference type="GO" id="GO:0008933">
    <property type="term" value="F:peptidoglycan lytic transglycosylase activity"/>
    <property type="evidence" value="ECO:0007669"/>
    <property type="project" value="TreeGrafter"/>
</dbReference>
<feature type="chain" id="PRO_5012215691" evidence="1">
    <location>
        <begin position="19"/>
        <end position="389"/>
    </location>
</feature>
<gene>
    <name evidence="4" type="primary">mltB_2</name>
    <name evidence="4" type="ORF">ROA7023_01829</name>
</gene>
<dbReference type="Pfam" id="PF01471">
    <property type="entry name" value="PG_binding_1"/>
    <property type="match status" value="1"/>
</dbReference>
<dbReference type="InterPro" id="IPR036366">
    <property type="entry name" value="PGBDSf"/>
</dbReference>
<evidence type="ECO:0000313" key="5">
    <source>
        <dbReference type="Proteomes" id="UP000193900"/>
    </source>
</evidence>
<dbReference type="InterPro" id="IPR043426">
    <property type="entry name" value="MltB-like"/>
</dbReference>
<dbReference type="SUPFAM" id="SSF53955">
    <property type="entry name" value="Lysozyme-like"/>
    <property type="match status" value="1"/>
</dbReference>
<accession>A0A1Y5SNQ1</accession>
<dbReference type="NCBIfam" id="TIGR02283">
    <property type="entry name" value="MltB_2"/>
    <property type="match status" value="1"/>
</dbReference>
<feature type="domain" description="Peptidoglycan binding-like" evidence="2">
    <location>
        <begin position="333"/>
        <end position="389"/>
    </location>
</feature>
<dbReference type="Gene3D" id="1.10.8.350">
    <property type="entry name" value="Bacterial muramidase"/>
    <property type="match status" value="1"/>
</dbReference>
<evidence type="ECO:0000259" key="3">
    <source>
        <dbReference type="Pfam" id="PF13406"/>
    </source>
</evidence>
<keyword evidence="1" id="KW-0732">Signal</keyword>
<sequence>MRTLKILALTCAAGSASAQECGGPFPAFIDDLKAEAIDAGQPRETVEAFFASVRQDPSVIAADRRQGVFQRDFIDFSRRLISQNRIDNGRRNADRHADTFARIEADYGIPPGVLLAFWAFETDYGAVQGDYNTVNALVTLAHDCRRPELFRPQIFAAIELFARGDLDPATTTGAWAGEIGQVQMLPEDILTNGRDGDGDGHVTLKTSAADALLSGAAMLSDLGWRPGQPWLQEIVVPDGLDLTLTGLDHSLLVADWQALGVQARTGALGAPDLQASVLLPMGRNGPAFLAYPNFNVYFEWNQSLVYVTTAAYFATRLMGAPVYDAGNPDPGLSGEEMLQLQQRLVARGHDVGGVDGILGEKTREAVQREQVRLGLPADAWPTRELLNRL</sequence>
<dbReference type="Proteomes" id="UP000193900">
    <property type="component" value="Unassembled WGS sequence"/>
</dbReference>
<dbReference type="Gene3D" id="1.10.530.10">
    <property type="match status" value="1"/>
</dbReference>
<dbReference type="GO" id="GO:0009253">
    <property type="term" value="P:peptidoglycan catabolic process"/>
    <property type="evidence" value="ECO:0007669"/>
    <property type="project" value="TreeGrafter"/>
</dbReference>
<protein>
    <submittedName>
        <fullName evidence="4">Membrane-bound lytic murein transglycosylase B</fullName>
        <ecNumber evidence="4">4.2.2.-</ecNumber>
    </submittedName>
</protein>
<organism evidence="4 5">
    <name type="scientific">Roseisalinus antarcticus</name>
    <dbReference type="NCBI Taxonomy" id="254357"/>
    <lineage>
        <taxon>Bacteria</taxon>
        <taxon>Pseudomonadati</taxon>
        <taxon>Pseudomonadota</taxon>
        <taxon>Alphaproteobacteria</taxon>
        <taxon>Rhodobacterales</taxon>
        <taxon>Roseobacteraceae</taxon>
        <taxon>Roseisalinus</taxon>
    </lineage>
</organism>
<dbReference type="EC" id="4.2.2.-" evidence="4"/>
<keyword evidence="4" id="KW-0456">Lyase</keyword>
<dbReference type="InterPro" id="IPR031304">
    <property type="entry name" value="SLT_2"/>
</dbReference>
<keyword evidence="5" id="KW-1185">Reference proteome</keyword>
<proteinExistence type="predicted"/>
<dbReference type="AlphaFoldDB" id="A0A1Y5SNQ1"/>
<dbReference type="InterPro" id="IPR023346">
    <property type="entry name" value="Lysozyme-like_dom_sf"/>
</dbReference>
<feature type="domain" description="Transglycosylase SLT" evidence="3">
    <location>
        <begin position="25"/>
        <end position="314"/>
    </location>
</feature>
<dbReference type="InterPro" id="IPR011970">
    <property type="entry name" value="MltB_2"/>
</dbReference>
<dbReference type="OrthoDB" id="9808544at2"/>
<feature type="signal peptide" evidence="1">
    <location>
        <begin position="1"/>
        <end position="18"/>
    </location>
</feature>
<dbReference type="PANTHER" id="PTHR30163">
    <property type="entry name" value="MEMBRANE-BOUND LYTIC MUREIN TRANSGLYCOSYLASE B"/>
    <property type="match status" value="1"/>
</dbReference>
<evidence type="ECO:0000259" key="2">
    <source>
        <dbReference type="Pfam" id="PF01471"/>
    </source>
</evidence>